<dbReference type="AlphaFoldDB" id="A0A8S1VJP4"/>
<gene>
    <name evidence="1" type="ORF">PPENT_87.1.T0660110</name>
</gene>
<accession>A0A8S1VJP4</accession>
<dbReference type="Proteomes" id="UP000689195">
    <property type="component" value="Unassembled WGS sequence"/>
</dbReference>
<sequence>MMINGNEQNQQIYERIQLQIEYLFEGVRKNLYGNGLELKIFDRMKQIQIKIYRITKIVFINIYDKEGVQILRDIFISYQFEEFFQNCTHNLKYIITNTEQNKEGFYAKLKRYLQFNN</sequence>
<evidence type="ECO:0000313" key="2">
    <source>
        <dbReference type="Proteomes" id="UP000689195"/>
    </source>
</evidence>
<dbReference type="EMBL" id="CAJJDO010000066">
    <property type="protein sequence ID" value="CAD8176991.1"/>
    <property type="molecule type" value="Genomic_DNA"/>
</dbReference>
<keyword evidence="2" id="KW-1185">Reference proteome</keyword>
<reference evidence="1" key="1">
    <citation type="submission" date="2021-01" db="EMBL/GenBank/DDBJ databases">
        <authorList>
            <consortium name="Genoscope - CEA"/>
            <person name="William W."/>
        </authorList>
    </citation>
    <scope>NUCLEOTIDE SEQUENCE</scope>
</reference>
<organism evidence="1 2">
    <name type="scientific">Paramecium pentaurelia</name>
    <dbReference type="NCBI Taxonomy" id="43138"/>
    <lineage>
        <taxon>Eukaryota</taxon>
        <taxon>Sar</taxon>
        <taxon>Alveolata</taxon>
        <taxon>Ciliophora</taxon>
        <taxon>Intramacronucleata</taxon>
        <taxon>Oligohymenophorea</taxon>
        <taxon>Peniculida</taxon>
        <taxon>Parameciidae</taxon>
        <taxon>Paramecium</taxon>
    </lineage>
</organism>
<name>A0A8S1VJP4_9CILI</name>
<protein>
    <submittedName>
        <fullName evidence="1">Uncharacterized protein</fullName>
    </submittedName>
</protein>
<evidence type="ECO:0000313" key="1">
    <source>
        <dbReference type="EMBL" id="CAD8176991.1"/>
    </source>
</evidence>
<comment type="caution">
    <text evidence="1">The sequence shown here is derived from an EMBL/GenBank/DDBJ whole genome shotgun (WGS) entry which is preliminary data.</text>
</comment>
<proteinExistence type="predicted"/>